<comment type="catalytic activity">
    <reaction evidence="12">
        <text>D-erythro-1-(imidazol-4-yl)glycerol 3-phosphate = 3-(imidazol-4-yl)-2-oxopropyl phosphate + H2O</text>
        <dbReference type="Rhea" id="RHEA:11040"/>
        <dbReference type="ChEBI" id="CHEBI:15377"/>
        <dbReference type="ChEBI" id="CHEBI:57766"/>
        <dbReference type="ChEBI" id="CHEBI:58278"/>
        <dbReference type="EC" id="4.2.1.19"/>
    </reaction>
</comment>
<dbReference type="GO" id="GO:0004424">
    <property type="term" value="F:imidazoleglycerol-phosphate dehydratase activity"/>
    <property type="evidence" value="ECO:0007669"/>
    <property type="project" value="UniProtKB-UniRule"/>
</dbReference>
<dbReference type="InterPro" id="IPR005954">
    <property type="entry name" value="HisB_N"/>
</dbReference>
<dbReference type="HAMAP" id="MF_00076">
    <property type="entry name" value="HisB"/>
    <property type="match status" value="1"/>
</dbReference>
<dbReference type="NCBIfam" id="NF003937">
    <property type="entry name" value="PRK05446.1"/>
    <property type="match status" value="1"/>
</dbReference>
<evidence type="ECO:0000256" key="12">
    <source>
        <dbReference type="HAMAP-Rule" id="MF_00076"/>
    </source>
</evidence>
<proteinExistence type="inferred from homology"/>
<comment type="pathway">
    <text evidence="1 12">Amino-acid biosynthesis; L-histidine biosynthesis; L-histidine from 5-phospho-alpha-D-ribose 1-diphosphate: step 6/9.</text>
</comment>
<evidence type="ECO:0000256" key="8">
    <source>
        <dbReference type="ARBA" id="ARBA00022842"/>
    </source>
</evidence>
<dbReference type="OrthoDB" id="9790411at2"/>
<dbReference type="UniPathway" id="UPA00031">
    <property type="reaction ID" value="UER00011"/>
</dbReference>
<evidence type="ECO:0000256" key="7">
    <source>
        <dbReference type="ARBA" id="ARBA00022833"/>
    </source>
</evidence>
<dbReference type="SUPFAM" id="SSF56784">
    <property type="entry name" value="HAD-like"/>
    <property type="match status" value="1"/>
</dbReference>
<keyword evidence="4 12" id="KW-0028">Amino-acid biosynthesis</keyword>
<dbReference type="NCBIfam" id="TIGR01656">
    <property type="entry name" value="Histidinol-ppas"/>
    <property type="match status" value="1"/>
</dbReference>
<dbReference type="NCBIfam" id="TIGR01662">
    <property type="entry name" value="HAD-SF-IIIA"/>
    <property type="match status" value="1"/>
</dbReference>
<gene>
    <name evidence="12 13" type="primary">hisB</name>
    <name evidence="13" type="ORF">D9V79_00335</name>
</gene>
<evidence type="ECO:0000256" key="4">
    <source>
        <dbReference type="ARBA" id="ARBA00022605"/>
    </source>
</evidence>
<evidence type="ECO:0000256" key="1">
    <source>
        <dbReference type="ARBA" id="ARBA00005047"/>
    </source>
</evidence>
<dbReference type="AlphaFoldDB" id="A0A4D6YKA0"/>
<dbReference type="InterPro" id="IPR038494">
    <property type="entry name" value="IGPD_sf"/>
</dbReference>
<reference evidence="13 14" key="1">
    <citation type="submission" date="2018-10" db="EMBL/GenBank/DDBJ databases">
        <title>Comparative functional genomics of the obligate endosymbiont Buchnera aphidicola.</title>
        <authorList>
            <person name="Chong R.A."/>
        </authorList>
    </citation>
    <scope>NUCLEOTIDE SEQUENCE [LARGE SCALE GENOMIC DNA]</scope>
    <source>
        <strain evidence="13 14">Ssp</strain>
    </source>
</reference>
<dbReference type="RefSeq" id="WP_158351591.1">
    <property type="nucleotide sequence ID" value="NZ_CP032998.1"/>
</dbReference>
<dbReference type="NCBIfam" id="NF002114">
    <property type="entry name" value="PRK00951.2-4"/>
    <property type="match status" value="1"/>
</dbReference>
<dbReference type="SUPFAM" id="SSF54211">
    <property type="entry name" value="Ribosomal protein S5 domain 2-like"/>
    <property type="match status" value="2"/>
</dbReference>
<dbReference type="PANTHER" id="PTHR23133:SF2">
    <property type="entry name" value="IMIDAZOLEGLYCEROL-PHOSPHATE DEHYDRATASE"/>
    <property type="match status" value="1"/>
</dbReference>
<evidence type="ECO:0000256" key="10">
    <source>
        <dbReference type="ARBA" id="ARBA00023239"/>
    </source>
</evidence>
<keyword evidence="7" id="KW-0862">Zinc</keyword>
<protein>
    <recommendedName>
        <fullName evidence="2 12">Imidazoleglycerol-phosphate dehydratase</fullName>
        <shortName evidence="12">IGPD</shortName>
        <ecNumber evidence="12">4.2.1.19</ecNumber>
    </recommendedName>
</protein>
<keyword evidence="14" id="KW-1185">Reference proteome</keyword>
<dbReference type="Gene3D" id="3.40.50.1000">
    <property type="entry name" value="HAD superfamily/HAD-like"/>
    <property type="match status" value="1"/>
</dbReference>
<dbReference type="InterPro" id="IPR023214">
    <property type="entry name" value="HAD_sf"/>
</dbReference>
<dbReference type="Proteomes" id="UP000298636">
    <property type="component" value="Chromosome"/>
</dbReference>
<dbReference type="NCBIfam" id="NF002111">
    <property type="entry name" value="PRK00951.2-1"/>
    <property type="match status" value="1"/>
</dbReference>
<evidence type="ECO:0000256" key="5">
    <source>
        <dbReference type="ARBA" id="ARBA00022723"/>
    </source>
</evidence>
<dbReference type="PROSITE" id="PS00954">
    <property type="entry name" value="IGP_DEHYDRATASE_1"/>
    <property type="match status" value="1"/>
</dbReference>
<evidence type="ECO:0000256" key="9">
    <source>
        <dbReference type="ARBA" id="ARBA00023102"/>
    </source>
</evidence>
<dbReference type="InterPro" id="IPR020565">
    <property type="entry name" value="ImidazoleglycerP_deHydtase_CS"/>
</dbReference>
<dbReference type="EMBL" id="CP032998">
    <property type="protein sequence ID" value="QCI26260.1"/>
    <property type="molecule type" value="Genomic_DNA"/>
</dbReference>
<dbReference type="InterPro" id="IPR036412">
    <property type="entry name" value="HAD-like_sf"/>
</dbReference>
<comment type="subcellular location">
    <subcellularLocation>
        <location evidence="12">Cytoplasm</location>
    </subcellularLocation>
</comment>
<name>A0A4D6YKA0_9GAMM</name>
<keyword evidence="8" id="KW-0460">Magnesium</keyword>
<evidence type="ECO:0000313" key="13">
    <source>
        <dbReference type="EMBL" id="QCI26260.1"/>
    </source>
</evidence>
<evidence type="ECO:0000256" key="11">
    <source>
        <dbReference type="ARBA" id="ARBA00023268"/>
    </source>
</evidence>
<dbReference type="InterPro" id="IPR020568">
    <property type="entry name" value="Ribosomal_Su5_D2-typ_SF"/>
</dbReference>
<keyword evidence="3 12" id="KW-0963">Cytoplasm</keyword>
<dbReference type="PROSITE" id="PS00955">
    <property type="entry name" value="IGP_DEHYDRATASE_2"/>
    <property type="match status" value="1"/>
</dbReference>
<dbReference type="CDD" id="cd07914">
    <property type="entry name" value="IGPD"/>
    <property type="match status" value="1"/>
</dbReference>
<dbReference type="PANTHER" id="PTHR23133">
    <property type="entry name" value="IMIDAZOLEGLYCEROL-PHOSPHATE DEHYDRATASE HIS7"/>
    <property type="match status" value="1"/>
</dbReference>
<keyword evidence="5" id="KW-0479">Metal-binding</keyword>
<dbReference type="Pfam" id="PF00475">
    <property type="entry name" value="IGPD"/>
    <property type="match status" value="1"/>
</dbReference>
<evidence type="ECO:0000313" key="14">
    <source>
        <dbReference type="Proteomes" id="UP000298636"/>
    </source>
</evidence>
<dbReference type="GO" id="GO:0005737">
    <property type="term" value="C:cytoplasm"/>
    <property type="evidence" value="ECO:0007669"/>
    <property type="project" value="UniProtKB-SubCell"/>
</dbReference>
<dbReference type="GO" id="GO:0046872">
    <property type="term" value="F:metal ion binding"/>
    <property type="evidence" value="ECO:0007669"/>
    <property type="project" value="UniProtKB-KW"/>
</dbReference>
<dbReference type="GO" id="GO:0004401">
    <property type="term" value="F:histidinol-phosphatase activity"/>
    <property type="evidence" value="ECO:0007669"/>
    <property type="project" value="InterPro"/>
</dbReference>
<comment type="similarity">
    <text evidence="12">Belongs to the imidazoleglycerol-phosphate dehydratase family.</text>
</comment>
<dbReference type="InterPro" id="IPR000807">
    <property type="entry name" value="ImidazoleglycerolP_deHydtase"/>
</dbReference>
<dbReference type="GO" id="GO:0000105">
    <property type="term" value="P:L-histidine biosynthetic process"/>
    <property type="evidence" value="ECO:0007669"/>
    <property type="project" value="UniProtKB-UniRule"/>
</dbReference>
<evidence type="ECO:0000256" key="2">
    <source>
        <dbReference type="ARBA" id="ARBA00016664"/>
    </source>
</evidence>
<dbReference type="Gene3D" id="3.30.230.40">
    <property type="entry name" value="Imidazole glycerol phosphate dehydratase, domain 1"/>
    <property type="match status" value="2"/>
</dbReference>
<dbReference type="EC" id="4.2.1.19" evidence="12"/>
<evidence type="ECO:0000256" key="6">
    <source>
        <dbReference type="ARBA" id="ARBA00022801"/>
    </source>
</evidence>
<dbReference type="FunFam" id="3.30.230.40:FF:000003">
    <property type="entry name" value="Imidazoleglycerol-phosphate dehydratase HisB"/>
    <property type="match status" value="1"/>
</dbReference>
<dbReference type="InterPro" id="IPR006543">
    <property type="entry name" value="Histidinol-phos"/>
</dbReference>
<dbReference type="NCBIfam" id="TIGR01261">
    <property type="entry name" value="hisB_Nterm"/>
    <property type="match status" value="1"/>
</dbReference>
<keyword evidence="10 12" id="KW-0456">Lyase</keyword>
<dbReference type="InterPro" id="IPR006549">
    <property type="entry name" value="HAD-SF_hydro_IIIA"/>
</dbReference>
<dbReference type="FunFam" id="3.30.230.40:FF:000001">
    <property type="entry name" value="Imidazoleglycerol-phosphate dehydratase HisB"/>
    <property type="match status" value="1"/>
</dbReference>
<keyword evidence="6 13" id="KW-0378">Hydrolase</keyword>
<keyword evidence="9 12" id="KW-0368">Histidine biosynthesis</keyword>
<evidence type="ECO:0000256" key="3">
    <source>
        <dbReference type="ARBA" id="ARBA00022490"/>
    </source>
</evidence>
<sequence>MQDKILFIDRDGTLIEEPSDNLQVDRIDKLVFEPNVIVVLKKLIQLNFKLVMISNQDGLYTATFPYSTFIIPHKFMLDVFFSQGVMFDYILICPHVYNDFCFCRKPNTGLLTPWIVHNTFDKNHSYVIGDRITDIYLAKNLGIQGILYQRKQLNWNDIYNILCNKNRYIKVFRNTRETKIIVELWLDKLGKNKIDTGINFLNHMLEQIAIHANIIVHIYVDGDIHIDDHHIIEDLGIVLGNAIRQSLGNKLGINRFGYYVPMDESVGYCLLDLSGRSYLKFIGKFNRQFVGDLNTDMVEHFFRSLSCSMKSTIHLVSTGTNDHHQIESLFKSFGRALRKAINITSIQLPTSKGVL</sequence>
<organism evidence="13 14">
    <name type="scientific">Buchnera aphidicola</name>
    <name type="common">Stegophylla sp.</name>
    <dbReference type="NCBI Taxonomy" id="2315800"/>
    <lineage>
        <taxon>Bacteria</taxon>
        <taxon>Pseudomonadati</taxon>
        <taxon>Pseudomonadota</taxon>
        <taxon>Gammaproteobacteria</taxon>
        <taxon>Enterobacterales</taxon>
        <taxon>Erwiniaceae</taxon>
        <taxon>Buchnera</taxon>
    </lineage>
</organism>
<keyword evidence="11" id="KW-0511">Multifunctional enzyme</keyword>
<dbReference type="Pfam" id="PF13242">
    <property type="entry name" value="Hydrolase_like"/>
    <property type="match status" value="1"/>
</dbReference>
<accession>A0A4D6YKA0</accession>